<proteinExistence type="predicted"/>
<protein>
    <recommendedName>
        <fullName evidence="2">EF-hand domain-containing protein</fullName>
    </recommendedName>
</protein>
<dbReference type="PROSITE" id="PS00018">
    <property type="entry name" value="EF_HAND_1"/>
    <property type="match status" value="1"/>
</dbReference>
<reference evidence="3 4" key="1">
    <citation type="journal article" date="2024" name="J Genomics">
        <title>Draft genome sequencing and assembly of Favolaschia claudopus CIRM-BRFM 2984 isolated from oak limbs.</title>
        <authorList>
            <person name="Navarro D."/>
            <person name="Drula E."/>
            <person name="Chaduli D."/>
            <person name="Cazenave R."/>
            <person name="Ahrendt S."/>
            <person name="Wang J."/>
            <person name="Lipzen A."/>
            <person name="Daum C."/>
            <person name="Barry K."/>
            <person name="Grigoriev I.V."/>
            <person name="Favel A."/>
            <person name="Rosso M.N."/>
            <person name="Martin F."/>
        </authorList>
    </citation>
    <scope>NUCLEOTIDE SEQUENCE [LARGE SCALE GENOMIC DNA]</scope>
    <source>
        <strain evidence="3 4">CIRM-BRFM 2984</strain>
    </source>
</reference>
<dbReference type="EMBL" id="JAWWNJ010000002">
    <property type="protein sequence ID" value="KAK7061560.1"/>
    <property type="molecule type" value="Genomic_DNA"/>
</dbReference>
<accession>A0AAW0EAV5</accession>
<sequence length="686" mass="78333">MKHLESYSEDYSAYGISNSPARPQNGRPNTGGDSGFDRRKTEQMALTVGENIKRDERTMAAKIGDLVVSTNEKLTAAQSVIDKFVLYDTVKLAKEQAEAILSPAKDVIAFLNVMKNIHPAVGAVATIFTALIKLEVDRRENDKNIAVLHLAMTNLLFVLSYLEPTFDTADKIKSVLQEFLQNVCKTMNQFGNFCDVYYKQRSLVKMIRSSSYKGKLTGFATAFEDHKRELRHLLITKTAATVTKMDTNVKDVSAKLDQVLAFINMQSRKEVWVESKIQELGGEELVVADDKLLAKIGKIVKEKIDQQTLFALRENVDDVIRSNFARFNLKVETAMNEIKSAVQRSTETILTRLDSGPHDLIEDEDIKTNWRLSCKSRHFVDAVHHHFAQKFAKYTLENGEPHPEWWTLKFLSNIICDAIDEDGSGYLSVHEVNRFFKARPKHWTTTQCWAAGWYLNAVSYRHRCMAMIDAIEEATKNVMPQNRSALKPYLKKDCYGKIHLMLEGLYVDNLQYHGEEGPEYDSLAKFRKEVMDEELTNSMYLQELFTDSLAKPNYNLDSKEAVLAVLGSSRVEVSLLPLLFLVLRRHKKIIDIGSTLVLEEMEFDAMVNCIENITEAFETRCRNLLESWRQQRLDTRLAVLRVVYSRPGTKVNTFQRCPDFAQPSSPEFYDVRTFRLRGAHLTVIAG</sequence>
<dbReference type="GO" id="GO:0005509">
    <property type="term" value="F:calcium ion binding"/>
    <property type="evidence" value="ECO:0007669"/>
    <property type="project" value="InterPro"/>
</dbReference>
<evidence type="ECO:0000313" key="3">
    <source>
        <dbReference type="EMBL" id="KAK7061560.1"/>
    </source>
</evidence>
<comment type="caution">
    <text evidence="3">The sequence shown here is derived from an EMBL/GenBank/DDBJ whole genome shotgun (WGS) entry which is preliminary data.</text>
</comment>
<feature type="compositionally biased region" description="Polar residues" evidence="1">
    <location>
        <begin position="15"/>
        <end position="28"/>
    </location>
</feature>
<feature type="region of interest" description="Disordered" evidence="1">
    <location>
        <begin position="1"/>
        <end position="39"/>
    </location>
</feature>
<gene>
    <name evidence="3" type="ORF">R3P38DRAFT_3383739</name>
</gene>
<evidence type="ECO:0000259" key="2">
    <source>
        <dbReference type="PROSITE" id="PS50222"/>
    </source>
</evidence>
<dbReference type="InterPro" id="IPR018247">
    <property type="entry name" value="EF_Hand_1_Ca_BS"/>
</dbReference>
<evidence type="ECO:0000313" key="4">
    <source>
        <dbReference type="Proteomes" id="UP001362999"/>
    </source>
</evidence>
<evidence type="ECO:0000256" key="1">
    <source>
        <dbReference type="SAM" id="MobiDB-lite"/>
    </source>
</evidence>
<name>A0AAW0EAV5_9AGAR</name>
<dbReference type="PROSITE" id="PS50222">
    <property type="entry name" value="EF_HAND_2"/>
    <property type="match status" value="1"/>
</dbReference>
<organism evidence="3 4">
    <name type="scientific">Favolaschia claudopus</name>
    <dbReference type="NCBI Taxonomy" id="2862362"/>
    <lineage>
        <taxon>Eukaryota</taxon>
        <taxon>Fungi</taxon>
        <taxon>Dikarya</taxon>
        <taxon>Basidiomycota</taxon>
        <taxon>Agaricomycotina</taxon>
        <taxon>Agaricomycetes</taxon>
        <taxon>Agaricomycetidae</taxon>
        <taxon>Agaricales</taxon>
        <taxon>Marasmiineae</taxon>
        <taxon>Mycenaceae</taxon>
        <taxon>Favolaschia</taxon>
    </lineage>
</organism>
<feature type="domain" description="EF-hand" evidence="2">
    <location>
        <begin position="415"/>
        <end position="442"/>
    </location>
</feature>
<dbReference type="InterPro" id="IPR002048">
    <property type="entry name" value="EF_hand_dom"/>
</dbReference>
<dbReference type="AlphaFoldDB" id="A0AAW0EAV5"/>
<dbReference type="Proteomes" id="UP001362999">
    <property type="component" value="Unassembled WGS sequence"/>
</dbReference>
<keyword evidence="4" id="KW-1185">Reference proteome</keyword>